<evidence type="ECO:0000313" key="2">
    <source>
        <dbReference type="Proteomes" id="UP000887013"/>
    </source>
</evidence>
<dbReference type="EMBL" id="BMAW01032931">
    <property type="protein sequence ID" value="GFU27827.1"/>
    <property type="molecule type" value="Genomic_DNA"/>
</dbReference>
<organism evidence="1 2">
    <name type="scientific">Nephila pilipes</name>
    <name type="common">Giant wood spider</name>
    <name type="synonym">Nephila maculata</name>
    <dbReference type="NCBI Taxonomy" id="299642"/>
    <lineage>
        <taxon>Eukaryota</taxon>
        <taxon>Metazoa</taxon>
        <taxon>Ecdysozoa</taxon>
        <taxon>Arthropoda</taxon>
        <taxon>Chelicerata</taxon>
        <taxon>Arachnida</taxon>
        <taxon>Araneae</taxon>
        <taxon>Araneomorphae</taxon>
        <taxon>Entelegynae</taxon>
        <taxon>Araneoidea</taxon>
        <taxon>Nephilidae</taxon>
        <taxon>Nephila</taxon>
    </lineage>
</organism>
<name>A0A8X6QJ02_NEPPI</name>
<accession>A0A8X6QJ02</accession>
<dbReference type="AlphaFoldDB" id="A0A8X6QJ02"/>
<evidence type="ECO:0000313" key="1">
    <source>
        <dbReference type="EMBL" id="GFU27827.1"/>
    </source>
</evidence>
<comment type="caution">
    <text evidence="1">The sequence shown here is derived from an EMBL/GenBank/DDBJ whole genome shotgun (WGS) entry which is preliminary data.</text>
</comment>
<protein>
    <submittedName>
        <fullName evidence="1">Uncharacterized protein</fullName>
    </submittedName>
</protein>
<dbReference type="Proteomes" id="UP000887013">
    <property type="component" value="Unassembled WGS sequence"/>
</dbReference>
<keyword evidence="2" id="KW-1185">Reference proteome</keyword>
<proteinExistence type="predicted"/>
<gene>
    <name evidence="1" type="ORF">NPIL_580871</name>
</gene>
<reference evidence="1" key="1">
    <citation type="submission" date="2020-08" db="EMBL/GenBank/DDBJ databases">
        <title>Multicomponent nature underlies the extraordinary mechanical properties of spider dragline silk.</title>
        <authorList>
            <person name="Kono N."/>
            <person name="Nakamura H."/>
            <person name="Mori M."/>
            <person name="Yoshida Y."/>
            <person name="Ohtoshi R."/>
            <person name="Malay A.D."/>
            <person name="Moran D.A.P."/>
            <person name="Tomita M."/>
            <person name="Numata K."/>
            <person name="Arakawa K."/>
        </authorList>
    </citation>
    <scope>NUCLEOTIDE SEQUENCE</scope>
</reference>
<sequence>MAFNPTIFRVMPYCKRSAAIWRILRTSCLAFGPSENNFPKVELPINTMKMSASRGWSSAENESQRYNLRLSTYLCTLCKRLPFQ</sequence>